<protein>
    <submittedName>
        <fullName evidence="1">Uncharacterized protein</fullName>
    </submittedName>
</protein>
<evidence type="ECO:0000313" key="1">
    <source>
        <dbReference type="EMBL" id="VDM73719.1"/>
    </source>
</evidence>
<dbReference type="OrthoDB" id="200948at2759"/>
<name>A0A3P7J225_STRVU</name>
<evidence type="ECO:0000313" key="2">
    <source>
        <dbReference type="Proteomes" id="UP000270094"/>
    </source>
</evidence>
<dbReference type="Proteomes" id="UP000270094">
    <property type="component" value="Unassembled WGS sequence"/>
</dbReference>
<keyword evidence="2" id="KW-1185">Reference proteome</keyword>
<reference evidence="1 2" key="1">
    <citation type="submission" date="2018-11" db="EMBL/GenBank/DDBJ databases">
        <authorList>
            <consortium name="Pathogen Informatics"/>
        </authorList>
    </citation>
    <scope>NUCLEOTIDE SEQUENCE [LARGE SCALE GENOMIC DNA]</scope>
</reference>
<sequence>MEYKELTLLWCDRTTLSKCSAAAYFQDYKEKKKKREQSCSLYSCIEYCLLILCIRYIAPEYYDNLKSHDGWILMMYDFATNPSMSLRSRIKRKYAKPEEFNFYGVGPYETSRVYDAVRKLWLDECYLPCSSTTLGCNIAIFLTFCSIQYQLRLRLKVVNFSSPNLS</sequence>
<organism evidence="1 2">
    <name type="scientific">Strongylus vulgaris</name>
    <name type="common">Blood worm</name>
    <dbReference type="NCBI Taxonomy" id="40348"/>
    <lineage>
        <taxon>Eukaryota</taxon>
        <taxon>Metazoa</taxon>
        <taxon>Ecdysozoa</taxon>
        <taxon>Nematoda</taxon>
        <taxon>Chromadorea</taxon>
        <taxon>Rhabditida</taxon>
        <taxon>Rhabditina</taxon>
        <taxon>Rhabditomorpha</taxon>
        <taxon>Strongyloidea</taxon>
        <taxon>Strongylidae</taxon>
        <taxon>Strongylus</taxon>
    </lineage>
</organism>
<accession>A0A3P7J225</accession>
<dbReference type="EMBL" id="UYYB01032089">
    <property type="protein sequence ID" value="VDM73719.1"/>
    <property type="molecule type" value="Genomic_DNA"/>
</dbReference>
<gene>
    <name evidence="1" type="ORF">SVUK_LOCUS8717</name>
</gene>
<proteinExistence type="predicted"/>
<dbReference type="AlphaFoldDB" id="A0A3P7J225"/>